<comment type="caution">
    <text evidence="2">The sequence shown here is derived from an EMBL/GenBank/DDBJ whole genome shotgun (WGS) entry which is preliminary data.</text>
</comment>
<keyword evidence="1" id="KW-0812">Transmembrane</keyword>
<evidence type="ECO:0000313" key="3">
    <source>
        <dbReference type="Proteomes" id="UP000318878"/>
    </source>
</evidence>
<gene>
    <name evidence="2" type="ORF">Enr8_40910</name>
</gene>
<accession>A0A5C5UY52</accession>
<organism evidence="2 3">
    <name type="scientific">Blastopirellula retiformator</name>
    <dbReference type="NCBI Taxonomy" id="2527970"/>
    <lineage>
        <taxon>Bacteria</taxon>
        <taxon>Pseudomonadati</taxon>
        <taxon>Planctomycetota</taxon>
        <taxon>Planctomycetia</taxon>
        <taxon>Pirellulales</taxon>
        <taxon>Pirellulaceae</taxon>
        <taxon>Blastopirellula</taxon>
    </lineage>
</organism>
<evidence type="ECO:0000313" key="2">
    <source>
        <dbReference type="EMBL" id="TWT30570.1"/>
    </source>
</evidence>
<keyword evidence="1" id="KW-1133">Transmembrane helix</keyword>
<dbReference type="Proteomes" id="UP000318878">
    <property type="component" value="Unassembled WGS sequence"/>
</dbReference>
<proteinExistence type="predicted"/>
<feature type="transmembrane region" description="Helical" evidence="1">
    <location>
        <begin position="7"/>
        <end position="34"/>
    </location>
</feature>
<keyword evidence="3" id="KW-1185">Reference proteome</keyword>
<feature type="transmembrane region" description="Helical" evidence="1">
    <location>
        <begin position="69"/>
        <end position="91"/>
    </location>
</feature>
<evidence type="ECO:0000256" key="1">
    <source>
        <dbReference type="SAM" id="Phobius"/>
    </source>
</evidence>
<name>A0A5C5UY52_9BACT</name>
<reference evidence="2 3" key="1">
    <citation type="submission" date="2019-02" db="EMBL/GenBank/DDBJ databases">
        <title>Deep-cultivation of Planctomycetes and their phenomic and genomic characterization uncovers novel biology.</title>
        <authorList>
            <person name="Wiegand S."/>
            <person name="Jogler M."/>
            <person name="Boedeker C."/>
            <person name="Pinto D."/>
            <person name="Vollmers J."/>
            <person name="Rivas-Marin E."/>
            <person name="Kohn T."/>
            <person name="Peeters S.H."/>
            <person name="Heuer A."/>
            <person name="Rast P."/>
            <person name="Oberbeckmann S."/>
            <person name="Bunk B."/>
            <person name="Jeske O."/>
            <person name="Meyerdierks A."/>
            <person name="Storesund J.E."/>
            <person name="Kallscheuer N."/>
            <person name="Luecker S."/>
            <person name="Lage O.M."/>
            <person name="Pohl T."/>
            <person name="Merkel B.J."/>
            <person name="Hornburger P."/>
            <person name="Mueller R.-W."/>
            <person name="Bruemmer F."/>
            <person name="Labrenz M."/>
            <person name="Spormann A.M."/>
            <person name="Op Den Camp H."/>
            <person name="Overmann J."/>
            <person name="Amann R."/>
            <person name="Jetten M.S.M."/>
            <person name="Mascher T."/>
            <person name="Medema M.H."/>
            <person name="Devos D.P."/>
            <person name="Kaster A.-K."/>
            <person name="Ovreas L."/>
            <person name="Rohde M."/>
            <person name="Galperin M.Y."/>
            <person name="Jogler C."/>
        </authorList>
    </citation>
    <scope>NUCLEOTIDE SEQUENCE [LARGE SCALE GENOMIC DNA]</scope>
    <source>
        <strain evidence="2 3">Enr8</strain>
    </source>
</reference>
<keyword evidence="1" id="KW-0472">Membrane</keyword>
<sequence length="100" mass="10362">MRIAAYITAALFVLTAVMIIVALVVGFSSGIVQIDGWEMTVAWNGSADVGAMGGDPVLHQHYFFVTTPIYVVAIVGIAPLAILAAIAAVLFGRSAKPADS</sequence>
<protein>
    <submittedName>
        <fullName evidence="2">Uncharacterized protein</fullName>
    </submittedName>
</protein>
<dbReference type="EMBL" id="SJPF01000005">
    <property type="protein sequence ID" value="TWT30570.1"/>
    <property type="molecule type" value="Genomic_DNA"/>
</dbReference>
<dbReference type="RefSeq" id="WP_146435044.1">
    <property type="nucleotide sequence ID" value="NZ_SJPF01000005.1"/>
</dbReference>
<dbReference type="AlphaFoldDB" id="A0A5C5UY52"/>